<dbReference type="WBParaSite" id="ACRNAN_scaffold6622.g16466.t1">
    <property type="protein sequence ID" value="ACRNAN_scaffold6622.g16466.t1"/>
    <property type="gene ID" value="ACRNAN_scaffold6622.g16466"/>
</dbReference>
<keyword evidence="3" id="KW-1185">Reference proteome</keyword>
<evidence type="ECO:0000256" key="2">
    <source>
        <dbReference type="SAM" id="SignalP"/>
    </source>
</evidence>
<proteinExistence type="predicted"/>
<keyword evidence="2" id="KW-0732">Signal</keyword>
<protein>
    <submittedName>
        <fullName evidence="4">Uncharacterized protein</fullName>
    </submittedName>
</protein>
<evidence type="ECO:0000256" key="1">
    <source>
        <dbReference type="SAM" id="MobiDB-lite"/>
    </source>
</evidence>
<name>A0A914E9J4_9BILA</name>
<dbReference type="Proteomes" id="UP000887540">
    <property type="component" value="Unplaced"/>
</dbReference>
<dbReference type="AlphaFoldDB" id="A0A914E9J4"/>
<evidence type="ECO:0000313" key="4">
    <source>
        <dbReference type="WBParaSite" id="ACRNAN_scaffold6622.g16466.t1"/>
    </source>
</evidence>
<feature type="region of interest" description="Disordered" evidence="1">
    <location>
        <begin position="29"/>
        <end position="74"/>
    </location>
</feature>
<feature type="signal peptide" evidence="2">
    <location>
        <begin position="1"/>
        <end position="17"/>
    </location>
</feature>
<feature type="chain" id="PRO_5036673831" evidence="2">
    <location>
        <begin position="18"/>
        <end position="271"/>
    </location>
</feature>
<organism evidence="3 4">
    <name type="scientific">Acrobeloides nanus</name>
    <dbReference type="NCBI Taxonomy" id="290746"/>
    <lineage>
        <taxon>Eukaryota</taxon>
        <taxon>Metazoa</taxon>
        <taxon>Ecdysozoa</taxon>
        <taxon>Nematoda</taxon>
        <taxon>Chromadorea</taxon>
        <taxon>Rhabditida</taxon>
        <taxon>Tylenchina</taxon>
        <taxon>Cephalobomorpha</taxon>
        <taxon>Cephaloboidea</taxon>
        <taxon>Cephalobidae</taxon>
        <taxon>Acrobeloides</taxon>
    </lineage>
</organism>
<reference evidence="4" key="1">
    <citation type="submission" date="2022-11" db="UniProtKB">
        <authorList>
            <consortium name="WormBaseParasite"/>
        </authorList>
    </citation>
    <scope>IDENTIFICATION</scope>
</reference>
<evidence type="ECO:0000313" key="3">
    <source>
        <dbReference type="Proteomes" id="UP000887540"/>
    </source>
</evidence>
<accession>A0A914E9J4</accession>
<sequence>MFRIFILAIIFANYSHAWSVFARFSPEVPKEGQIRPPLPENLPKRVRHSKNSPDDVRPPLPENLPKRVRESKNSPVDVQPLLSERVPRHIQEKALALTNLLPGTIPLVDNIVGGVVNITDEITDEIKARLGDLVSKGIGRSVQELINIRKKMKTIGKIAEEQVKRANAKNGLDKVLPIVKNDDDEPKGLGRKAKDEVLASVLFQNDMFLTEPQLDAIIEDASKGLGWTDDDLAKIGHSRSKRQAIRNPSFNDYRWTSPISYYFDSNIRKEL</sequence>